<evidence type="ECO:0000259" key="10">
    <source>
        <dbReference type="PROSITE" id="PS50280"/>
    </source>
</evidence>
<evidence type="ECO:0000313" key="12">
    <source>
        <dbReference type="WBParaSite" id="PTRK_0000491800.1"/>
    </source>
</evidence>
<evidence type="ECO:0000256" key="6">
    <source>
        <dbReference type="ARBA" id="ARBA00022691"/>
    </source>
</evidence>
<dbReference type="PROSITE" id="PS50280">
    <property type="entry name" value="SET"/>
    <property type="match status" value="1"/>
</dbReference>
<dbReference type="Gene3D" id="1.10.10.1700">
    <property type="entry name" value="Histone-lysine N-methyltransferase"/>
    <property type="match status" value="1"/>
</dbReference>
<dbReference type="Pfam" id="PF00856">
    <property type="entry name" value="SET"/>
    <property type="match status" value="1"/>
</dbReference>
<comment type="subcellular location">
    <subcellularLocation>
        <location evidence="2">Chromosome</location>
    </subcellularLocation>
    <subcellularLocation>
        <location evidence="1">Nucleus</location>
    </subcellularLocation>
</comment>
<feature type="domain" description="SET" evidence="10">
    <location>
        <begin position="133"/>
        <end position="249"/>
    </location>
</feature>
<keyword evidence="5" id="KW-0808">Transferase</keyword>
<accession>A0A0N4ZBK7</accession>
<dbReference type="InterPro" id="IPR046341">
    <property type="entry name" value="SET_dom_sf"/>
</dbReference>
<dbReference type="Gene3D" id="2.170.270.10">
    <property type="entry name" value="SET domain"/>
    <property type="match status" value="1"/>
</dbReference>
<evidence type="ECO:0000313" key="11">
    <source>
        <dbReference type="Proteomes" id="UP000038045"/>
    </source>
</evidence>
<dbReference type="STRING" id="131310.A0A0N4ZBK7"/>
<evidence type="ECO:0000256" key="4">
    <source>
        <dbReference type="ARBA" id="ARBA00022603"/>
    </source>
</evidence>
<feature type="region of interest" description="Disordered" evidence="9">
    <location>
        <begin position="700"/>
        <end position="721"/>
    </location>
</feature>
<evidence type="ECO:0000256" key="7">
    <source>
        <dbReference type="ARBA" id="ARBA00022853"/>
    </source>
</evidence>
<dbReference type="GO" id="GO:0005694">
    <property type="term" value="C:chromosome"/>
    <property type="evidence" value="ECO:0007669"/>
    <property type="project" value="UniProtKB-SubCell"/>
</dbReference>
<organism evidence="11 12">
    <name type="scientific">Parastrongyloides trichosuri</name>
    <name type="common">Possum-specific nematode worm</name>
    <dbReference type="NCBI Taxonomy" id="131310"/>
    <lineage>
        <taxon>Eukaryota</taxon>
        <taxon>Metazoa</taxon>
        <taxon>Ecdysozoa</taxon>
        <taxon>Nematoda</taxon>
        <taxon>Chromadorea</taxon>
        <taxon>Rhabditida</taxon>
        <taxon>Tylenchina</taxon>
        <taxon>Panagrolaimomorpha</taxon>
        <taxon>Strongyloidoidea</taxon>
        <taxon>Strongyloididae</taxon>
        <taxon>Parastrongyloides</taxon>
    </lineage>
</organism>
<keyword evidence="8" id="KW-0539">Nucleus</keyword>
<dbReference type="InterPro" id="IPR039977">
    <property type="entry name" value="Suv4-20/Set9"/>
</dbReference>
<evidence type="ECO:0000256" key="8">
    <source>
        <dbReference type="ARBA" id="ARBA00023242"/>
    </source>
</evidence>
<name>A0A0N4ZBK7_PARTI</name>
<keyword evidence="3" id="KW-0158">Chromosome</keyword>
<keyword evidence="7" id="KW-0156">Chromatin regulator</keyword>
<protein>
    <submittedName>
        <fullName evidence="12">SET domain-containing protein</fullName>
    </submittedName>
</protein>
<dbReference type="GO" id="GO:0042799">
    <property type="term" value="F:histone H4K20 methyltransferase activity"/>
    <property type="evidence" value="ECO:0007669"/>
    <property type="project" value="TreeGrafter"/>
</dbReference>
<dbReference type="InterPro" id="IPR001214">
    <property type="entry name" value="SET_dom"/>
</dbReference>
<dbReference type="PANTHER" id="PTHR12977:SF4">
    <property type="entry name" value="HISTONE-LYSINE N-METHYLTRANSFERASE KMT5B"/>
    <property type="match status" value="1"/>
</dbReference>
<keyword evidence="4" id="KW-0489">Methyltransferase</keyword>
<evidence type="ECO:0000256" key="3">
    <source>
        <dbReference type="ARBA" id="ARBA00022454"/>
    </source>
</evidence>
<reference evidence="12" key="1">
    <citation type="submission" date="2017-02" db="UniProtKB">
        <authorList>
            <consortium name="WormBaseParasite"/>
        </authorList>
    </citation>
    <scope>IDENTIFICATION</scope>
</reference>
<dbReference type="InterPro" id="IPR041938">
    <property type="entry name" value="Hist-Lys_N-MTase_N"/>
</dbReference>
<dbReference type="WBParaSite" id="PTRK_0000491800.1">
    <property type="protein sequence ID" value="PTRK_0000491800.1"/>
    <property type="gene ID" value="PTRK_0000491800"/>
</dbReference>
<evidence type="ECO:0000256" key="2">
    <source>
        <dbReference type="ARBA" id="ARBA00004286"/>
    </source>
</evidence>
<sequence length="721" mass="83749">MSRSDEDMKDYLLQVEKLCNVEHFLCPPLNHNMSIRQLFDYDNIATTITLDVLLNIKSHKMKEEDDDKFAFDDIIEAYEIMRRYITLPMTRRTLEEFFLIGGIRKYCVNFSRKELIELKNHLHRYLSSIGTHSGVCFEKNYKNCKENNFGIRVVASEEFDEGDELEYVTGCFVYLDEEDKKTYIKPGINDFSIMESKSGEKDVCLLGPASFINHDCNPNVKYECKGGDVITIVAIKDINVGDELFVSYGKNFFGKNNVDCKCNTCDQQKKKEANVLKWVPIMCRELPENIIDCMVLITLRNSIIKQFINGNILKKNLILALDYLACYVEFGLGVDKIAEISEELDFVKHIKEYICCSYECGIYSETIDNNTHALFDKMFILKGIGTTAGKLLATPDKTEVGKHLTNLDEINFSGERLFTLEFYHSIFNNELANDIYAFQNLLLEQHFSFGISLAQIVAVLRHFIDIIKNDEAIVSIANRAKVGRGRKASTFDPKMGYFYNKTILDRLHLDIFGGKVKKEQFQYLVNCVKKDSKNEDDSYSLVIHGCYPSLPNVYELKYENLEGYFGLSNDFRMNVISGIDNYDIEYTNNVLHVDGLICETFNKITKHFNISNRAHFVKLQSELDKHFKYGTLGFDTDFEFFELIDPNAVELKQPTKRQKNRRNLYVEINNVAKSFVDNWIKAIYYNIKLERLRGIRKNERREAARKLHEERKEARRMARNE</sequence>
<keyword evidence="11" id="KW-1185">Reference proteome</keyword>
<evidence type="ECO:0000256" key="9">
    <source>
        <dbReference type="SAM" id="MobiDB-lite"/>
    </source>
</evidence>
<dbReference type="SUPFAM" id="SSF82199">
    <property type="entry name" value="SET domain"/>
    <property type="match status" value="1"/>
</dbReference>
<evidence type="ECO:0000256" key="1">
    <source>
        <dbReference type="ARBA" id="ARBA00004123"/>
    </source>
</evidence>
<dbReference type="GO" id="GO:0032259">
    <property type="term" value="P:methylation"/>
    <property type="evidence" value="ECO:0007669"/>
    <property type="project" value="UniProtKB-KW"/>
</dbReference>
<dbReference type="AlphaFoldDB" id="A0A0N4ZBK7"/>
<keyword evidence="6" id="KW-0949">S-adenosyl-L-methionine</keyword>
<dbReference type="PANTHER" id="PTHR12977">
    <property type="entry name" value="SUPPRESSOR OF VARIEGATION 4-20-RELATED"/>
    <property type="match status" value="1"/>
</dbReference>
<dbReference type="SMART" id="SM00317">
    <property type="entry name" value="SET"/>
    <property type="match status" value="1"/>
</dbReference>
<dbReference type="GO" id="GO:0005634">
    <property type="term" value="C:nucleus"/>
    <property type="evidence" value="ECO:0007669"/>
    <property type="project" value="UniProtKB-SubCell"/>
</dbReference>
<dbReference type="Proteomes" id="UP000038045">
    <property type="component" value="Unplaced"/>
</dbReference>
<proteinExistence type="predicted"/>
<evidence type="ECO:0000256" key="5">
    <source>
        <dbReference type="ARBA" id="ARBA00022679"/>
    </source>
</evidence>